<reference evidence="5 6" key="1">
    <citation type="journal article" date="2024" name="G3 (Bethesda)">
        <title>Genome assembly of Hibiscus sabdariffa L. provides insights into metabolisms of medicinal natural products.</title>
        <authorList>
            <person name="Kim T."/>
        </authorList>
    </citation>
    <scope>NUCLEOTIDE SEQUENCE [LARGE SCALE GENOMIC DNA]</scope>
    <source>
        <strain evidence="5">TK-2024</strain>
        <tissue evidence="5">Old leaves</tissue>
    </source>
</reference>
<gene>
    <name evidence="5" type="ORF">V6N12_035140</name>
</gene>
<dbReference type="InterPro" id="IPR011990">
    <property type="entry name" value="TPR-like_helical_dom_sf"/>
</dbReference>
<comment type="caution">
    <text evidence="5">The sequence shown here is derived from an EMBL/GenBank/DDBJ whole genome shotgun (WGS) entry which is preliminary data.</text>
</comment>
<evidence type="ECO:0000256" key="2">
    <source>
        <dbReference type="ARBA" id="ARBA00022737"/>
    </source>
</evidence>
<dbReference type="Gene3D" id="1.25.40.10">
    <property type="entry name" value="Tetratricopeptide repeat domain"/>
    <property type="match status" value="1"/>
</dbReference>
<dbReference type="PROSITE" id="PS51375">
    <property type="entry name" value="PPR"/>
    <property type="match status" value="1"/>
</dbReference>
<dbReference type="Pfam" id="PF01535">
    <property type="entry name" value="PPR"/>
    <property type="match status" value="2"/>
</dbReference>
<feature type="non-terminal residue" evidence="5">
    <location>
        <position position="1"/>
    </location>
</feature>
<evidence type="ECO:0000313" key="5">
    <source>
        <dbReference type="EMBL" id="KAK8482561.1"/>
    </source>
</evidence>
<keyword evidence="4" id="KW-0812">Transmembrane</keyword>
<dbReference type="PANTHER" id="PTHR47932">
    <property type="entry name" value="ATPASE EXPRESSION PROTEIN 3"/>
    <property type="match status" value="1"/>
</dbReference>
<dbReference type="EMBL" id="JBBPBM010001700">
    <property type="protein sequence ID" value="KAK8482561.1"/>
    <property type="molecule type" value="Genomic_DNA"/>
</dbReference>
<evidence type="ECO:0000313" key="6">
    <source>
        <dbReference type="Proteomes" id="UP001472677"/>
    </source>
</evidence>
<evidence type="ECO:0000256" key="3">
    <source>
        <dbReference type="PROSITE-ProRule" id="PRU00708"/>
    </source>
</evidence>
<dbReference type="InterPro" id="IPR002885">
    <property type="entry name" value="PPR_rpt"/>
</dbReference>
<dbReference type="PANTHER" id="PTHR47932:SF1">
    <property type="entry name" value="PENTATRICOPEPTIDE REPEAT-CONTAINING PROTEIN"/>
    <property type="match status" value="1"/>
</dbReference>
<feature type="transmembrane region" description="Helical" evidence="4">
    <location>
        <begin position="184"/>
        <end position="205"/>
    </location>
</feature>
<protein>
    <recommendedName>
        <fullName evidence="7">Pentatricopeptide repeat-containing protein</fullName>
    </recommendedName>
</protein>
<name>A0ABR1ZQ57_9ROSI</name>
<evidence type="ECO:0008006" key="7">
    <source>
        <dbReference type="Google" id="ProtNLM"/>
    </source>
</evidence>
<organism evidence="5 6">
    <name type="scientific">Hibiscus sabdariffa</name>
    <name type="common">roselle</name>
    <dbReference type="NCBI Taxonomy" id="183260"/>
    <lineage>
        <taxon>Eukaryota</taxon>
        <taxon>Viridiplantae</taxon>
        <taxon>Streptophyta</taxon>
        <taxon>Embryophyta</taxon>
        <taxon>Tracheophyta</taxon>
        <taxon>Spermatophyta</taxon>
        <taxon>Magnoliopsida</taxon>
        <taxon>eudicotyledons</taxon>
        <taxon>Gunneridae</taxon>
        <taxon>Pentapetalae</taxon>
        <taxon>rosids</taxon>
        <taxon>malvids</taxon>
        <taxon>Malvales</taxon>
        <taxon>Malvaceae</taxon>
        <taxon>Malvoideae</taxon>
        <taxon>Hibiscus</taxon>
    </lineage>
</organism>
<proteinExistence type="inferred from homology"/>
<comment type="similarity">
    <text evidence="1">Belongs to the PPR family. P subfamily.</text>
</comment>
<feature type="repeat" description="PPR" evidence="3">
    <location>
        <begin position="181"/>
        <end position="215"/>
    </location>
</feature>
<keyword evidence="2" id="KW-0677">Repeat</keyword>
<keyword evidence="4" id="KW-1133">Transmembrane helix</keyword>
<evidence type="ECO:0000256" key="1">
    <source>
        <dbReference type="ARBA" id="ARBA00007626"/>
    </source>
</evidence>
<sequence length="304" mass="33615">SKVKSQVNEKDPNRRSAMNKTLKKWKMNFHVHVPTPPPPSPCFSTIPNLTHTFINAKPPTAGTPALTHKELHTINLLLPRLCLSGHLTTAIHLTTTALTLPNPPQNPKSLSLSVLIHSLTLQPDLKLPMSLLNRIPRGHPYVTPISTMLIASFLKKGRPKDALKVYKWMLRPGSPCDSMVDKSAYGVLVGGLCGGGLLLEGLMVLRDMLKVRLLPGEGLRKRVVGSLLREARVREAMALDRLLPRVRSDGGLDKVLDLLDHYIGNWNLALADMQQSSLKESMTVVSVYKLDLVQKFLKVIPAKL</sequence>
<dbReference type="Proteomes" id="UP001472677">
    <property type="component" value="Unassembled WGS sequence"/>
</dbReference>
<accession>A0ABR1ZQ57</accession>
<keyword evidence="4" id="KW-0472">Membrane</keyword>
<keyword evidence="6" id="KW-1185">Reference proteome</keyword>
<evidence type="ECO:0000256" key="4">
    <source>
        <dbReference type="SAM" id="Phobius"/>
    </source>
</evidence>